<gene>
    <name evidence="3" type="ORF">TH25_08305</name>
</gene>
<dbReference type="Proteomes" id="UP000252517">
    <property type="component" value="Unassembled WGS sequence"/>
</dbReference>
<evidence type="ECO:0000313" key="3">
    <source>
        <dbReference type="EMBL" id="RCK51679.1"/>
    </source>
</evidence>
<protein>
    <recommendedName>
        <fullName evidence="5">Outer membrane lipoprotein carrier protein LolA</fullName>
    </recommendedName>
</protein>
<dbReference type="OrthoDB" id="5700849at2"/>
<comment type="caution">
    <text evidence="3">The sequence shown here is derived from an EMBL/GenBank/DDBJ whole genome shotgun (WGS) entry which is preliminary data.</text>
</comment>
<evidence type="ECO:0008006" key="5">
    <source>
        <dbReference type="Google" id="ProtNLM"/>
    </source>
</evidence>
<evidence type="ECO:0000256" key="2">
    <source>
        <dbReference type="SAM" id="SignalP"/>
    </source>
</evidence>
<organism evidence="3 4">
    <name type="scientific">Thalassospira profundimaris</name>
    <dbReference type="NCBI Taxonomy" id="502049"/>
    <lineage>
        <taxon>Bacteria</taxon>
        <taxon>Pseudomonadati</taxon>
        <taxon>Pseudomonadota</taxon>
        <taxon>Alphaproteobacteria</taxon>
        <taxon>Rhodospirillales</taxon>
        <taxon>Thalassospiraceae</taxon>
        <taxon>Thalassospira</taxon>
    </lineage>
</organism>
<dbReference type="SUPFAM" id="SSF89392">
    <property type="entry name" value="Prokaryotic lipoproteins and lipoprotein localization factors"/>
    <property type="match status" value="1"/>
</dbReference>
<name>A0A367XDZ5_9PROT</name>
<feature type="signal peptide" evidence="2">
    <location>
        <begin position="1"/>
        <end position="28"/>
    </location>
</feature>
<dbReference type="CDD" id="cd16325">
    <property type="entry name" value="LolA"/>
    <property type="match status" value="1"/>
</dbReference>
<dbReference type="InterPro" id="IPR004564">
    <property type="entry name" value="OM_lipoprot_carrier_LolA-like"/>
</dbReference>
<dbReference type="RefSeq" id="WP_114087873.1">
    <property type="nucleotide sequence ID" value="NZ_JPWH01000005.1"/>
</dbReference>
<evidence type="ECO:0000313" key="4">
    <source>
        <dbReference type="Proteomes" id="UP000252517"/>
    </source>
</evidence>
<dbReference type="InterPro" id="IPR029046">
    <property type="entry name" value="LolA/LolB/LppX"/>
</dbReference>
<proteinExistence type="predicted"/>
<dbReference type="EMBL" id="JPWH01000005">
    <property type="protein sequence ID" value="RCK51679.1"/>
    <property type="molecule type" value="Genomic_DNA"/>
</dbReference>
<reference evidence="3 4" key="1">
    <citation type="submission" date="2014-07" db="EMBL/GenBank/DDBJ databases">
        <title>Draft genome sequence of Thalassospira profundimaris S25-3-2.</title>
        <authorList>
            <person name="Lai Q."/>
            <person name="Shao Z."/>
        </authorList>
    </citation>
    <scope>NUCLEOTIDE SEQUENCE [LARGE SCALE GENOMIC DNA]</scope>
    <source>
        <strain evidence="3 4">S25-3-2</strain>
    </source>
</reference>
<evidence type="ECO:0000256" key="1">
    <source>
        <dbReference type="ARBA" id="ARBA00022729"/>
    </source>
</evidence>
<dbReference type="Gene3D" id="2.50.20.10">
    <property type="entry name" value="Lipoprotein localisation LolA/LolB/LppX"/>
    <property type="match status" value="1"/>
</dbReference>
<feature type="chain" id="PRO_5016653745" description="Outer membrane lipoprotein carrier protein LolA" evidence="2">
    <location>
        <begin position="29"/>
        <end position="212"/>
    </location>
</feature>
<accession>A0A367XDZ5</accession>
<keyword evidence="1 2" id="KW-0732">Signal</keyword>
<dbReference type="AlphaFoldDB" id="A0A367XDZ5"/>
<sequence length="212" mass="22543">MTPARFVRSLLCIGLIASTMLLPKPASARPGAVALEKGHYLVGEFSLDRHLAGFDAALKSTGDFTLVPKGGLIWQTKKPFPGTTILGPTGITNIDADGEKSSVVGGNAQFGVFVDLISSVLEGNWSALENRFHVEFSPPSEPEWQVRLVPFGESAIGGQIIDIVASGTRYVDQVRINKPGGDYDDITLTDQQAKALPLPKDKASLLPGTTAQ</sequence>